<keyword evidence="2" id="KW-1185">Reference proteome</keyword>
<dbReference type="GeneID" id="55003922"/>
<accession>A0A384WW54</accession>
<evidence type="ECO:0000313" key="1">
    <source>
        <dbReference type="EMBL" id="ATI16980.1"/>
    </source>
</evidence>
<protein>
    <submittedName>
        <fullName evidence="1">Major fimbrial subunit</fullName>
    </submittedName>
</protein>
<reference evidence="1 2" key="1">
    <citation type="submission" date="2017-08" db="EMBL/GenBank/DDBJ databases">
        <title>Genomic analysis reveals CRISPR-Cas mediated host-pathogen interaction between enterotoxigenic Escherichia coli and phages.</title>
        <authorList>
            <person name="Chakraborty S."/>
            <person name="Begum Y.A."/>
            <person name="Qadri F."/>
            <person name="Camilli A."/>
        </authorList>
    </citation>
    <scope>NUCLEOTIDE SEQUENCE [LARGE SCALE GENOMIC DNA]</scope>
</reference>
<organism evidence="1 2">
    <name type="scientific">Escherichia phage IMM-002</name>
    <dbReference type="NCBI Taxonomy" id="2041760"/>
    <lineage>
        <taxon>Viruses</taxon>
        <taxon>Duplodnaviria</taxon>
        <taxon>Heunggongvirae</taxon>
        <taxon>Uroviricota</taxon>
        <taxon>Caudoviricetes</taxon>
        <taxon>Autographivirales</taxon>
        <taxon>Autotranscriptaviridae</taxon>
        <taxon>Studiervirinae</taxon>
        <taxon>Kayfunavirus</taxon>
        <taxon>Kayfunavirus IMM002</taxon>
    </lineage>
</organism>
<name>A0A384WW54_9CAUD</name>
<proteinExistence type="predicted"/>
<evidence type="ECO:0000313" key="2">
    <source>
        <dbReference type="Proteomes" id="UP000275089"/>
    </source>
</evidence>
<sequence>MSSPPRLKRTLSPLWAYLLRMVLAVTNPASITHTKAGRLKSSSWSASRTAPCATQVSTSGVARKTIRPLRAN</sequence>
<dbReference type="Proteomes" id="UP000275089">
    <property type="component" value="Segment"/>
</dbReference>
<dbReference type="RefSeq" id="YP_009812849.1">
    <property type="nucleotide sequence ID" value="NC_048071.1"/>
</dbReference>
<dbReference type="EMBL" id="MF630921">
    <property type="protein sequence ID" value="ATI16980.1"/>
    <property type="molecule type" value="Genomic_DNA"/>
</dbReference>
<dbReference type="KEGG" id="vg:55003922"/>